<evidence type="ECO:0000313" key="4">
    <source>
        <dbReference type="Proteomes" id="UP001201980"/>
    </source>
</evidence>
<sequence length="447" mass="51193">MGRPNQEEVAHLLTNAGHTGPSSSVSDFQDEPPTPTSEPDGDDVLDIQLRSSNRPPYGHYPSTVVTADIDLPPSYNEVPQPELAVRPAAHGQMAARLPSAIDGIEDSLFKKDSNSGHEYYVDKRLDEDPILLEQAVRYWATLPPRQYMRIKGTHTETHRRSKDKTETKTVTDFDVRVEITPYLYRDPEQRVSMCTPRTVDNHEKVRRGTCLRKYGGLHDKKNRKKSARRGRIELGDGDGQDGPVLGDDKKPTLPEWCHRYCANHAGLKTFRIQRKVTGLDQGLLKDRLTTLVRDTNYRGSLTIDFPMADENVEVYNDCGINRWRFVAWVRWMFYLTLLFLFTWPYLFFATKRFEVVIVEWPFSRYHRDQDALEYVSITEDQLFNLWGRAIHHAVLSKRVCTLDQQDLIAAEGRPPIQTGNQIVDGLVGAGIRAMNEVNRQLGWGRNS</sequence>
<dbReference type="AlphaFoldDB" id="A0AAD5WV12"/>
<organism evidence="3 4">
    <name type="scientific">Zalerion maritima</name>
    <dbReference type="NCBI Taxonomy" id="339359"/>
    <lineage>
        <taxon>Eukaryota</taxon>
        <taxon>Fungi</taxon>
        <taxon>Dikarya</taxon>
        <taxon>Ascomycota</taxon>
        <taxon>Pezizomycotina</taxon>
        <taxon>Sordariomycetes</taxon>
        <taxon>Lulworthiomycetidae</taxon>
        <taxon>Lulworthiales</taxon>
        <taxon>Lulworthiaceae</taxon>
        <taxon>Zalerion</taxon>
    </lineage>
</organism>
<proteinExistence type="predicted"/>
<keyword evidence="4" id="KW-1185">Reference proteome</keyword>
<feature type="region of interest" description="Disordered" evidence="1">
    <location>
        <begin position="219"/>
        <end position="246"/>
    </location>
</feature>
<keyword evidence="2" id="KW-0472">Membrane</keyword>
<name>A0AAD5WV12_9PEZI</name>
<dbReference type="EMBL" id="JAKWBI020000094">
    <property type="protein sequence ID" value="KAJ2902994.1"/>
    <property type="molecule type" value="Genomic_DNA"/>
</dbReference>
<evidence type="ECO:0000313" key="3">
    <source>
        <dbReference type="EMBL" id="KAJ2902994.1"/>
    </source>
</evidence>
<dbReference type="Proteomes" id="UP001201980">
    <property type="component" value="Unassembled WGS sequence"/>
</dbReference>
<accession>A0AAD5WV12</accession>
<dbReference type="PANTHER" id="PTHR37848:SF1">
    <property type="entry name" value="SUN DOMAIN-CONTAINING PROTEIN"/>
    <property type="match status" value="1"/>
</dbReference>
<protein>
    <submittedName>
        <fullName evidence="3">Abc transporter protein</fullName>
    </submittedName>
</protein>
<comment type="caution">
    <text evidence="3">The sequence shown here is derived from an EMBL/GenBank/DDBJ whole genome shotgun (WGS) entry which is preliminary data.</text>
</comment>
<feature type="compositionally biased region" description="Basic residues" evidence="1">
    <location>
        <begin position="220"/>
        <end position="229"/>
    </location>
</feature>
<evidence type="ECO:0000256" key="1">
    <source>
        <dbReference type="SAM" id="MobiDB-lite"/>
    </source>
</evidence>
<keyword evidence="2" id="KW-1133">Transmembrane helix</keyword>
<feature type="compositionally biased region" description="Basic and acidic residues" evidence="1">
    <location>
        <begin position="1"/>
        <end position="10"/>
    </location>
</feature>
<gene>
    <name evidence="3" type="ORF">MKZ38_010578</name>
</gene>
<feature type="compositionally biased region" description="Polar residues" evidence="1">
    <location>
        <begin position="16"/>
        <end position="27"/>
    </location>
</feature>
<feature type="region of interest" description="Disordered" evidence="1">
    <location>
        <begin position="1"/>
        <end position="45"/>
    </location>
</feature>
<evidence type="ECO:0000256" key="2">
    <source>
        <dbReference type="SAM" id="Phobius"/>
    </source>
</evidence>
<keyword evidence="2" id="KW-0812">Transmembrane</keyword>
<feature type="transmembrane region" description="Helical" evidence="2">
    <location>
        <begin position="328"/>
        <end position="348"/>
    </location>
</feature>
<reference evidence="3" key="1">
    <citation type="submission" date="2022-07" db="EMBL/GenBank/DDBJ databases">
        <title>Draft genome sequence of Zalerion maritima ATCC 34329, a (micro)plastics degrading marine fungus.</title>
        <authorList>
            <person name="Paco A."/>
            <person name="Goncalves M.F.M."/>
            <person name="Rocha-Santos T.A.P."/>
            <person name="Alves A."/>
        </authorList>
    </citation>
    <scope>NUCLEOTIDE SEQUENCE</scope>
    <source>
        <strain evidence="3">ATCC 34329</strain>
    </source>
</reference>
<dbReference type="PANTHER" id="PTHR37848">
    <property type="entry name" value="EXPRESSED PROTEIN"/>
    <property type="match status" value="1"/>
</dbReference>